<accession>A0A7W8ELD8</accession>
<reference evidence="2 3" key="1">
    <citation type="submission" date="2020-08" db="EMBL/GenBank/DDBJ databases">
        <title>Genomic Encyclopedia of Type Strains, Phase IV (KMG-IV): sequencing the most valuable type-strain genomes for metagenomic binning, comparative biology and taxonomic classification.</title>
        <authorList>
            <person name="Goeker M."/>
        </authorList>
    </citation>
    <scope>NUCLEOTIDE SEQUENCE [LARGE SCALE GENOMIC DNA]</scope>
    <source>
        <strain evidence="2 3">DSM 45385</strain>
    </source>
</reference>
<dbReference type="AlphaFoldDB" id="A0A7W8ELD8"/>
<gene>
    <name evidence="2" type="ORF">HNR40_009050</name>
</gene>
<proteinExistence type="predicted"/>
<dbReference type="RefSeq" id="WP_184972719.1">
    <property type="nucleotide sequence ID" value="NZ_JACHIN010000017.1"/>
</dbReference>
<keyword evidence="3" id="KW-1185">Reference proteome</keyword>
<evidence type="ECO:0008006" key="4">
    <source>
        <dbReference type="Google" id="ProtNLM"/>
    </source>
</evidence>
<evidence type="ECO:0000256" key="1">
    <source>
        <dbReference type="SAM" id="SignalP"/>
    </source>
</evidence>
<feature type="signal peptide" evidence="1">
    <location>
        <begin position="1"/>
        <end position="24"/>
    </location>
</feature>
<organism evidence="2 3">
    <name type="scientific">Nonomuraea endophytica</name>
    <dbReference type="NCBI Taxonomy" id="714136"/>
    <lineage>
        <taxon>Bacteria</taxon>
        <taxon>Bacillati</taxon>
        <taxon>Actinomycetota</taxon>
        <taxon>Actinomycetes</taxon>
        <taxon>Streptosporangiales</taxon>
        <taxon>Streptosporangiaceae</taxon>
        <taxon>Nonomuraea</taxon>
    </lineage>
</organism>
<protein>
    <recommendedName>
        <fullName evidence="4">Secreted protein</fullName>
    </recommendedName>
</protein>
<name>A0A7W8ELD8_9ACTN</name>
<dbReference type="Proteomes" id="UP000568380">
    <property type="component" value="Unassembled WGS sequence"/>
</dbReference>
<evidence type="ECO:0000313" key="3">
    <source>
        <dbReference type="Proteomes" id="UP000568380"/>
    </source>
</evidence>
<comment type="caution">
    <text evidence="2">The sequence shown here is derived from an EMBL/GenBank/DDBJ whole genome shotgun (WGS) entry which is preliminary data.</text>
</comment>
<evidence type="ECO:0000313" key="2">
    <source>
        <dbReference type="EMBL" id="MBB5083546.1"/>
    </source>
</evidence>
<sequence>MRHGRLNALAAGAVVLLSGLSLYAAPANATGPVGGSSREASAFGCTVKAVVSWNTNANRYTYRGFGSCAKTRKMRIWCFPVHRHWNGISATWHSHTGYEIRQGPNVTKRVDTGASTISGGNENTYKINCKIELDGTFWMRVKVETAPFHL</sequence>
<feature type="chain" id="PRO_5038779737" description="Secreted protein" evidence="1">
    <location>
        <begin position="25"/>
        <end position="150"/>
    </location>
</feature>
<dbReference type="EMBL" id="JACHIN010000017">
    <property type="protein sequence ID" value="MBB5083546.1"/>
    <property type="molecule type" value="Genomic_DNA"/>
</dbReference>
<keyword evidence="1" id="KW-0732">Signal</keyword>